<dbReference type="GO" id="GO:0009755">
    <property type="term" value="P:hormone-mediated signaling pathway"/>
    <property type="evidence" value="ECO:0007669"/>
    <property type="project" value="TreeGrafter"/>
</dbReference>
<keyword evidence="3" id="KW-0863">Zinc-finger</keyword>
<dbReference type="InterPro" id="IPR050234">
    <property type="entry name" value="Nuclear_hormone_rcpt_NR1"/>
</dbReference>
<keyword evidence="4" id="KW-0862">Zinc</keyword>
<keyword evidence="7" id="KW-0804">Transcription</keyword>
<dbReference type="FunFam" id="3.30.50.10:FF:000030">
    <property type="entry name" value="Nuclear Hormone Receptor family"/>
    <property type="match status" value="1"/>
</dbReference>
<dbReference type="SMART" id="SM00399">
    <property type="entry name" value="ZnF_C4"/>
    <property type="match status" value="1"/>
</dbReference>
<feature type="domain" description="NR LBD" evidence="11">
    <location>
        <begin position="142"/>
        <end position="369"/>
    </location>
</feature>
<proteinExistence type="inferred from homology"/>
<dbReference type="PANTHER" id="PTHR24082:SF473">
    <property type="entry name" value="ECDYSONE-INDUCED PROTEIN 75B, ISOFORM B"/>
    <property type="match status" value="1"/>
</dbReference>
<dbReference type="PROSITE" id="PS51843">
    <property type="entry name" value="NR_LBD"/>
    <property type="match status" value="1"/>
</dbReference>
<evidence type="ECO:0000256" key="5">
    <source>
        <dbReference type="ARBA" id="ARBA00023015"/>
    </source>
</evidence>
<dbReference type="PROSITE" id="PS51030">
    <property type="entry name" value="NUCLEAR_REC_DBD_2"/>
    <property type="match status" value="1"/>
</dbReference>
<dbReference type="GO" id="GO:0045944">
    <property type="term" value="P:positive regulation of transcription by RNA polymerase II"/>
    <property type="evidence" value="ECO:0007669"/>
    <property type="project" value="TreeGrafter"/>
</dbReference>
<dbReference type="CDD" id="cd06916">
    <property type="entry name" value="NR_DBD_like"/>
    <property type="match status" value="1"/>
</dbReference>
<dbReference type="OrthoDB" id="5771769at2759"/>
<gene>
    <name evidence="12" type="ORF">BV898_00522</name>
</gene>
<keyword evidence="13" id="KW-1185">Reference proteome</keyword>
<dbReference type="InterPro" id="IPR001723">
    <property type="entry name" value="Nuclear_hrmn_rcpt"/>
</dbReference>
<dbReference type="Gene3D" id="3.30.50.10">
    <property type="entry name" value="Erythroid Transcription Factor GATA-1, subunit A"/>
    <property type="match status" value="1"/>
</dbReference>
<keyword evidence="6" id="KW-0238">DNA-binding</keyword>
<dbReference type="Gene3D" id="1.10.565.10">
    <property type="entry name" value="Retinoid X Receptor"/>
    <property type="match status" value="1"/>
</dbReference>
<evidence type="ECO:0000259" key="10">
    <source>
        <dbReference type="PROSITE" id="PS51030"/>
    </source>
</evidence>
<dbReference type="GO" id="GO:0008270">
    <property type="term" value="F:zinc ion binding"/>
    <property type="evidence" value="ECO:0007669"/>
    <property type="project" value="UniProtKB-KW"/>
</dbReference>
<dbReference type="SUPFAM" id="SSF57716">
    <property type="entry name" value="Glucocorticoid receptor-like (DNA-binding domain)"/>
    <property type="match status" value="1"/>
</dbReference>
<dbReference type="AlphaFoldDB" id="A0A1W0XDM9"/>
<feature type="domain" description="Nuclear receptor" evidence="10">
    <location>
        <begin position="19"/>
        <end position="94"/>
    </location>
</feature>
<dbReference type="EMBL" id="MTYJ01000002">
    <property type="protein sequence ID" value="OQV25586.1"/>
    <property type="molecule type" value="Genomic_DNA"/>
</dbReference>
<evidence type="ECO:0000256" key="3">
    <source>
        <dbReference type="ARBA" id="ARBA00022771"/>
    </source>
</evidence>
<evidence type="ECO:0000256" key="6">
    <source>
        <dbReference type="ARBA" id="ARBA00023125"/>
    </source>
</evidence>
<dbReference type="PROSITE" id="PS00031">
    <property type="entry name" value="NUCLEAR_REC_DBD_1"/>
    <property type="match status" value="1"/>
</dbReference>
<keyword evidence="5" id="KW-0805">Transcription regulation</keyword>
<protein>
    <submittedName>
        <fullName evidence="12">Nuclear hormone receptor E75</fullName>
    </submittedName>
</protein>
<reference evidence="13" key="1">
    <citation type="submission" date="2017-01" db="EMBL/GenBank/DDBJ databases">
        <title>Comparative genomics of anhydrobiosis in the tardigrade Hypsibius dujardini.</title>
        <authorList>
            <person name="Yoshida Y."/>
            <person name="Koutsovoulos G."/>
            <person name="Laetsch D."/>
            <person name="Stevens L."/>
            <person name="Kumar S."/>
            <person name="Horikawa D."/>
            <person name="Ishino K."/>
            <person name="Komine S."/>
            <person name="Tomita M."/>
            <person name="Blaxter M."/>
            <person name="Arakawa K."/>
        </authorList>
    </citation>
    <scope>NUCLEOTIDE SEQUENCE [LARGE SCALE GENOMIC DNA]</scope>
    <source>
        <strain evidence="13">Z151</strain>
    </source>
</reference>
<evidence type="ECO:0000256" key="1">
    <source>
        <dbReference type="ARBA" id="ARBA00005993"/>
    </source>
</evidence>
<dbReference type="SUPFAM" id="SSF48508">
    <property type="entry name" value="Nuclear receptor ligand-binding domain"/>
    <property type="match status" value="1"/>
</dbReference>
<comment type="caution">
    <text evidence="12">The sequence shown here is derived from an EMBL/GenBank/DDBJ whole genome shotgun (WGS) entry which is preliminary data.</text>
</comment>
<dbReference type="InterPro" id="IPR013088">
    <property type="entry name" value="Znf_NHR/GATA"/>
</dbReference>
<sequence>MTNHKEETTLLPRTLSFMESPCRVCKSPSTGVHYGVTTCEGCKGFFKRSIPKSQHYKCFFGGNCEITRDTRNRCKSCRFQRCLQVGMALEAVKMGRIPKKEKEREAIERDNATRNRVVPDLTSVPNSENREGINICGPSASEAVDIVVQTWQAGRLTEDTPLDPNVTPLRIRDCLETVLTGIMARVYSFMEKIPGFSDLNKSDATLLVEQSIFEIWMVRNAAFLVNNESYIMLQLPGVERPLHYTRALMSNFMSNTMINAMMAYADEMNSCQLSFLELNIFRTIIVLCSERVGLQDRNKVQKLCRIMHEVMLQAFKRRSGASTADEMYTKFKSVLAHLSRKLSEIVLNDGFVAVPWLRFTFGTNDANKE</sequence>
<evidence type="ECO:0000256" key="8">
    <source>
        <dbReference type="ARBA" id="ARBA00023170"/>
    </source>
</evidence>
<dbReference type="Pfam" id="PF00105">
    <property type="entry name" value="zf-C4"/>
    <property type="match status" value="1"/>
</dbReference>
<evidence type="ECO:0000256" key="9">
    <source>
        <dbReference type="ARBA" id="ARBA00023242"/>
    </source>
</evidence>
<organism evidence="12 13">
    <name type="scientific">Hypsibius exemplaris</name>
    <name type="common">Freshwater tardigrade</name>
    <dbReference type="NCBI Taxonomy" id="2072580"/>
    <lineage>
        <taxon>Eukaryota</taxon>
        <taxon>Metazoa</taxon>
        <taxon>Ecdysozoa</taxon>
        <taxon>Tardigrada</taxon>
        <taxon>Eutardigrada</taxon>
        <taxon>Parachela</taxon>
        <taxon>Hypsibioidea</taxon>
        <taxon>Hypsibiidae</taxon>
        <taxon>Hypsibius</taxon>
    </lineage>
</organism>
<accession>A0A1W0XDM9</accession>
<keyword evidence="2" id="KW-0479">Metal-binding</keyword>
<dbReference type="PANTHER" id="PTHR24082">
    <property type="entry name" value="NUCLEAR HORMONE RECEPTOR"/>
    <property type="match status" value="1"/>
</dbReference>
<dbReference type="PRINTS" id="PR00398">
    <property type="entry name" value="STRDHORMONER"/>
</dbReference>
<keyword evidence="8 12" id="KW-0675">Receptor</keyword>
<evidence type="ECO:0000256" key="4">
    <source>
        <dbReference type="ARBA" id="ARBA00022833"/>
    </source>
</evidence>
<dbReference type="InterPro" id="IPR001628">
    <property type="entry name" value="Znf_hrmn_rcpt"/>
</dbReference>
<dbReference type="GO" id="GO:0030154">
    <property type="term" value="P:cell differentiation"/>
    <property type="evidence" value="ECO:0007669"/>
    <property type="project" value="TreeGrafter"/>
</dbReference>
<dbReference type="Pfam" id="PF00104">
    <property type="entry name" value="Hormone_recep"/>
    <property type="match status" value="1"/>
</dbReference>
<dbReference type="Proteomes" id="UP000192578">
    <property type="component" value="Unassembled WGS sequence"/>
</dbReference>
<evidence type="ECO:0000256" key="7">
    <source>
        <dbReference type="ARBA" id="ARBA00023163"/>
    </source>
</evidence>
<dbReference type="PRINTS" id="PR00047">
    <property type="entry name" value="STROIDFINGER"/>
</dbReference>
<evidence type="ECO:0000313" key="13">
    <source>
        <dbReference type="Proteomes" id="UP000192578"/>
    </source>
</evidence>
<dbReference type="GO" id="GO:0004879">
    <property type="term" value="F:nuclear receptor activity"/>
    <property type="evidence" value="ECO:0007669"/>
    <property type="project" value="TreeGrafter"/>
</dbReference>
<dbReference type="InterPro" id="IPR000536">
    <property type="entry name" value="Nucl_hrmn_rcpt_lig-bd"/>
</dbReference>
<dbReference type="InterPro" id="IPR035500">
    <property type="entry name" value="NHR-like_dom_sf"/>
</dbReference>
<keyword evidence="9" id="KW-0539">Nucleus</keyword>
<comment type="similarity">
    <text evidence="1">Belongs to the nuclear hormone receptor family.</text>
</comment>
<evidence type="ECO:0000256" key="2">
    <source>
        <dbReference type="ARBA" id="ARBA00022723"/>
    </source>
</evidence>
<name>A0A1W0XDM9_HYPEX</name>
<evidence type="ECO:0000313" key="12">
    <source>
        <dbReference type="EMBL" id="OQV25586.1"/>
    </source>
</evidence>
<dbReference type="GO" id="GO:0000978">
    <property type="term" value="F:RNA polymerase II cis-regulatory region sequence-specific DNA binding"/>
    <property type="evidence" value="ECO:0007669"/>
    <property type="project" value="TreeGrafter"/>
</dbReference>
<evidence type="ECO:0000259" key="11">
    <source>
        <dbReference type="PROSITE" id="PS51843"/>
    </source>
</evidence>
<dbReference type="GO" id="GO:0000122">
    <property type="term" value="P:negative regulation of transcription by RNA polymerase II"/>
    <property type="evidence" value="ECO:0007669"/>
    <property type="project" value="TreeGrafter"/>
</dbReference>